<dbReference type="PROSITE" id="PS50294">
    <property type="entry name" value="WD_REPEATS_REGION"/>
    <property type="match status" value="1"/>
</dbReference>
<dbReference type="GO" id="GO:0003714">
    <property type="term" value="F:transcription corepressor activity"/>
    <property type="evidence" value="ECO:0007669"/>
    <property type="project" value="TreeGrafter"/>
</dbReference>
<sequence>GICRGRTMYPQGRHPTPHQAPGQPFKFTIPESLDRIKEEFQFLQHQHLSHAHGPHVPLTPHPAGLNPAHLGGGASLLALSSALGAPPHHLVGKEDKKHPAEAEQLRGEQQPHPLLLGLHLRSRLSSPLRNSDKRRNGPEFPNDTKKRKVEDKDSSHYDSDGEKSDDNLVVDVSNEDPASPHGTPLPSPRENGLDKTRLLKKDRSCSPASTASSASSSSLKSKEMGMVSLVYSLATGLRTPLAVSGPYPGPFGMLPHAAMNGELASAGAGYASLHNMSPQMSAAAAAAVAAYGRSPMAGFDPHPHMRVPGMPPSLSGIPGGKPAYSFHVSADGQMQPVPFPPDALVGPGIPRHARQINTLNHGEVVCAVTISNPTRHVYTGGKGCVKVWDISHPGNKSPVSQLDCLNRDNYIRSCRLLPDGRTLIVGGEASTLSIWDLATPTPRIKAELTSSAPACYALAISPDSKVCFSCCSDGNIAVWDLHNQTLVRQFQGHTDGASCIDISNDGTKLWTGGLDNTVRSWDLREGRQLQQHDFTSQIFSLGYCPTGEWLAVGMESSNVEVLHVTKPDKYQLHLHESCVLSLQFASCGKWFVSTGKDNLLNAWRTPYGASIFQSKESSSVLSCDISVDDKYIVTGSGDKKATVYEVIY</sequence>
<dbReference type="CDD" id="cd00200">
    <property type="entry name" value="WD40"/>
    <property type="match status" value="1"/>
</dbReference>
<proteinExistence type="inferred from homology"/>
<feature type="region of interest" description="Disordered" evidence="8">
    <location>
        <begin position="1"/>
        <end position="23"/>
    </location>
</feature>
<reference evidence="10" key="1">
    <citation type="journal article" date="2018" name="PLoS ONE">
        <title>Chinook salmon (Oncorhynchus tshawytscha) genome and transcriptome.</title>
        <authorList>
            <person name="Christensen K.A."/>
            <person name="Leong J.S."/>
            <person name="Sakhrani D."/>
            <person name="Biagi C.A."/>
            <person name="Minkley D.R."/>
            <person name="Withler R.E."/>
            <person name="Rondeau E.B."/>
            <person name="Koop B.F."/>
            <person name="Devlin R.H."/>
        </authorList>
    </citation>
    <scope>NUCLEOTIDE SEQUENCE [LARGE SCALE GENOMIC DNA]</scope>
</reference>
<dbReference type="SUPFAM" id="SSF50978">
    <property type="entry name" value="WD40 repeat-like"/>
    <property type="match status" value="1"/>
</dbReference>
<keyword evidence="3 7" id="KW-0853">WD repeat</keyword>
<dbReference type="PANTHER" id="PTHR10814">
    <property type="entry name" value="TRANSDUCIN-LIKE ENHANCER PROTEIN"/>
    <property type="match status" value="1"/>
</dbReference>
<reference evidence="9" key="3">
    <citation type="submission" date="2025-09" db="UniProtKB">
        <authorList>
            <consortium name="Ensembl"/>
        </authorList>
    </citation>
    <scope>IDENTIFICATION</scope>
</reference>
<evidence type="ECO:0008006" key="11">
    <source>
        <dbReference type="Google" id="ProtNLM"/>
    </source>
</evidence>
<dbReference type="SMART" id="SM00320">
    <property type="entry name" value="WD40"/>
    <property type="match status" value="7"/>
</dbReference>
<keyword evidence="5" id="KW-0539">Nucleus</keyword>
<dbReference type="InterPro" id="IPR009146">
    <property type="entry name" value="Groucho_enhance"/>
</dbReference>
<dbReference type="InterPro" id="IPR001680">
    <property type="entry name" value="WD40_rpt"/>
</dbReference>
<organism evidence="9 10">
    <name type="scientific">Oncorhynchus tshawytscha</name>
    <name type="common">Chinook salmon</name>
    <name type="synonym">Salmo tshawytscha</name>
    <dbReference type="NCBI Taxonomy" id="74940"/>
    <lineage>
        <taxon>Eukaryota</taxon>
        <taxon>Metazoa</taxon>
        <taxon>Chordata</taxon>
        <taxon>Craniata</taxon>
        <taxon>Vertebrata</taxon>
        <taxon>Euteleostomi</taxon>
        <taxon>Actinopterygii</taxon>
        <taxon>Neopterygii</taxon>
        <taxon>Teleostei</taxon>
        <taxon>Protacanthopterygii</taxon>
        <taxon>Salmoniformes</taxon>
        <taxon>Salmonidae</taxon>
        <taxon>Salmoninae</taxon>
        <taxon>Oncorhynchus</taxon>
    </lineage>
</organism>
<dbReference type="FunFam" id="2.130.10.10:FF:000001">
    <property type="entry name" value="transducin-like enhancer protein 3 isoform X1"/>
    <property type="match status" value="1"/>
</dbReference>
<dbReference type="GeneTree" id="ENSGT01030000234519"/>
<evidence type="ECO:0000256" key="8">
    <source>
        <dbReference type="SAM" id="MobiDB-lite"/>
    </source>
</evidence>
<feature type="compositionally biased region" description="Low complexity" evidence="8">
    <location>
        <begin position="111"/>
        <end position="129"/>
    </location>
</feature>
<evidence type="ECO:0000313" key="10">
    <source>
        <dbReference type="Proteomes" id="UP000694402"/>
    </source>
</evidence>
<dbReference type="PROSITE" id="PS50082">
    <property type="entry name" value="WD_REPEATS_2"/>
    <property type="match status" value="3"/>
</dbReference>
<protein>
    <recommendedName>
        <fullName evidence="11">TLE family member 1, transcriptional corepressor</fullName>
    </recommendedName>
</protein>
<feature type="compositionally biased region" description="Basic and acidic residues" evidence="8">
    <location>
        <begin position="130"/>
        <end position="166"/>
    </location>
</feature>
<accession>A0AAZ3R6K4</accession>
<reference evidence="9" key="2">
    <citation type="submission" date="2025-08" db="UniProtKB">
        <authorList>
            <consortium name="Ensembl"/>
        </authorList>
    </citation>
    <scope>IDENTIFICATION</scope>
</reference>
<evidence type="ECO:0000256" key="6">
    <source>
        <dbReference type="ARBA" id="ARBA00045617"/>
    </source>
</evidence>
<dbReference type="Pfam" id="PF00400">
    <property type="entry name" value="WD40"/>
    <property type="match status" value="6"/>
</dbReference>
<feature type="compositionally biased region" description="Basic and acidic residues" evidence="8">
    <location>
        <begin position="91"/>
        <end position="106"/>
    </location>
</feature>
<dbReference type="AlphaFoldDB" id="A0AAZ3R6K4"/>
<dbReference type="Ensembl" id="ENSOTST00005113880.1">
    <property type="protein sequence ID" value="ENSOTSP00005137197.1"/>
    <property type="gene ID" value="ENSOTSG00005040150.2"/>
</dbReference>
<dbReference type="PRINTS" id="PR01850">
    <property type="entry name" value="GROUCHOFAMLY"/>
</dbReference>
<dbReference type="PANTHER" id="PTHR10814:SF29">
    <property type="entry name" value="TRANSDUCIN-LIKE ENHANCER PROTEIN 1"/>
    <property type="match status" value="1"/>
</dbReference>
<dbReference type="Gene3D" id="2.130.10.10">
    <property type="entry name" value="YVTN repeat-like/Quinoprotein amine dehydrogenase"/>
    <property type="match status" value="1"/>
</dbReference>
<evidence type="ECO:0000256" key="7">
    <source>
        <dbReference type="PROSITE-ProRule" id="PRU00221"/>
    </source>
</evidence>
<comment type="similarity">
    <text evidence="2">Belongs to the WD repeat Groucho/TLE family.</text>
</comment>
<evidence type="ECO:0000313" key="9">
    <source>
        <dbReference type="Ensembl" id="ENSOTSP00005137197.1"/>
    </source>
</evidence>
<evidence type="ECO:0000256" key="5">
    <source>
        <dbReference type="ARBA" id="ARBA00023242"/>
    </source>
</evidence>
<dbReference type="InterPro" id="IPR036322">
    <property type="entry name" value="WD40_repeat_dom_sf"/>
</dbReference>
<dbReference type="InterPro" id="IPR019775">
    <property type="entry name" value="WD40_repeat_CS"/>
</dbReference>
<feature type="repeat" description="WD" evidence="7">
    <location>
        <begin position="490"/>
        <end position="531"/>
    </location>
</feature>
<dbReference type="GO" id="GO:0090090">
    <property type="term" value="P:negative regulation of canonical Wnt signaling pathway"/>
    <property type="evidence" value="ECO:0007669"/>
    <property type="project" value="TreeGrafter"/>
</dbReference>
<dbReference type="Proteomes" id="UP000694402">
    <property type="component" value="Unassembled WGS sequence"/>
</dbReference>
<name>A0AAZ3R6K4_ONCTS</name>
<dbReference type="InterPro" id="IPR015943">
    <property type="entry name" value="WD40/YVTN_repeat-like_dom_sf"/>
</dbReference>
<comment type="subcellular location">
    <subcellularLocation>
        <location evidence="1">Nucleus</location>
    </subcellularLocation>
</comment>
<gene>
    <name evidence="9" type="primary">TLE1</name>
</gene>
<keyword evidence="10" id="KW-1185">Reference proteome</keyword>
<evidence type="ECO:0000256" key="1">
    <source>
        <dbReference type="ARBA" id="ARBA00004123"/>
    </source>
</evidence>
<evidence type="ECO:0000256" key="2">
    <source>
        <dbReference type="ARBA" id="ARBA00005969"/>
    </source>
</evidence>
<evidence type="ECO:0000256" key="3">
    <source>
        <dbReference type="ARBA" id="ARBA00022574"/>
    </source>
</evidence>
<dbReference type="PROSITE" id="PS00678">
    <property type="entry name" value="WD_REPEATS_1"/>
    <property type="match status" value="2"/>
</dbReference>
<dbReference type="GO" id="GO:0005634">
    <property type="term" value="C:nucleus"/>
    <property type="evidence" value="ECO:0007669"/>
    <property type="project" value="UniProtKB-SubCell"/>
</dbReference>
<keyword evidence="4" id="KW-0677">Repeat</keyword>
<feature type="repeat" description="WD" evidence="7">
    <location>
        <begin position="448"/>
        <end position="489"/>
    </location>
</feature>
<comment type="function">
    <text evidence="6">Transcriptional corepressor that binds to a number of transcription factors. Inhibits the transcriptional activation mediated by CTNNB1 and TCF family members in Wnt signaling. The effects of full-length TLE family members may be modulated by association with dominant-negative AES.</text>
</comment>
<feature type="repeat" description="WD" evidence="7">
    <location>
        <begin position="572"/>
        <end position="603"/>
    </location>
</feature>
<feature type="region of interest" description="Disordered" evidence="8">
    <location>
        <begin position="86"/>
        <end position="193"/>
    </location>
</feature>
<evidence type="ECO:0000256" key="4">
    <source>
        <dbReference type="ARBA" id="ARBA00022737"/>
    </source>
</evidence>
<dbReference type="GO" id="GO:0005667">
    <property type="term" value="C:transcription regulator complex"/>
    <property type="evidence" value="ECO:0007669"/>
    <property type="project" value="TreeGrafter"/>
</dbReference>